<feature type="domain" description="CBS" evidence="10">
    <location>
        <begin position="165"/>
        <end position="227"/>
    </location>
</feature>
<evidence type="ECO:0000313" key="11">
    <source>
        <dbReference type="EMBL" id="MBD3870035.1"/>
    </source>
</evidence>
<dbReference type="Pfam" id="PF03448">
    <property type="entry name" value="MgtE_N"/>
    <property type="match status" value="1"/>
</dbReference>
<dbReference type="Proteomes" id="UP000598633">
    <property type="component" value="Unassembled WGS sequence"/>
</dbReference>
<dbReference type="PANTHER" id="PTHR43773">
    <property type="entry name" value="MAGNESIUM TRANSPORTER MGTE"/>
    <property type="match status" value="1"/>
</dbReference>
<evidence type="ECO:0000256" key="8">
    <source>
        <dbReference type="PROSITE-ProRule" id="PRU00703"/>
    </source>
</evidence>
<dbReference type="EMBL" id="JACXWA010000023">
    <property type="protein sequence ID" value="MBD3870035.1"/>
    <property type="molecule type" value="Genomic_DNA"/>
</dbReference>
<dbReference type="InterPro" id="IPR046342">
    <property type="entry name" value="CBS_dom_sf"/>
</dbReference>
<dbReference type="SUPFAM" id="SSF54631">
    <property type="entry name" value="CBS-domain pair"/>
    <property type="match status" value="1"/>
</dbReference>
<dbReference type="InterPro" id="IPR006668">
    <property type="entry name" value="Mg_transptr_MgtE_intracell_dom"/>
</dbReference>
<feature type="transmembrane region" description="Helical" evidence="9">
    <location>
        <begin position="341"/>
        <end position="367"/>
    </location>
</feature>
<feature type="transmembrane region" description="Helical" evidence="9">
    <location>
        <begin position="453"/>
        <end position="476"/>
    </location>
</feature>
<keyword evidence="5 9" id="KW-0460">Magnesium</keyword>
<keyword evidence="3 9" id="KW-0813">Transport</keyword>
<evidence type="ECO:0000256" key="2">
    <source>
        <dbReference type="ARBA" id="ARBA00009749"/>
    </source>
</evidence>
<accession>A0A8J7C333</accession>
<organism evidence="11 12">
    <name type="scientific">Candidatus Sulfomarinibacter kjeldsenii</name>
    <dbReference type="NCBI Taxonomy" id="2885994"/>
    <lineage>
        <taxon>Bacteria</taxon>
        <taxon>Pseudomonadati</taxon>
        <taxon>Acidobacteriota</taxon>
        <taxon>Thermoanaerobaculia</taxon>
        <taxon>Thermoanaerobaculales</taxon>
        <taxon>Candidatus Sulfomarinibacteraceae</taxon>
        <taxon>Candidatus Sulfomarinibacter</taxon>
    </lineage>
</organism>
<feature type="transmembrane region" description="Helical" evidence="9">
    <location>
        <begin position="314"/>
        <end position="335"/>
    </location>
</feature>
<dbReference type="GO" id="GO:0015095">
    <property type="term" value="F:magnesium ion transmembrane transporter activity"/>
    <property type="evidence" value="ECO:0007669"/>
    <property type="project" value="UniProtKB-UniRule"/>
</dbReference>
<dbReference type="PROSITE" id="PS51371">
    <property type="entry name" value="CBS"/>
    <property type="match status" value="2"/>
</dbReference>
<evidence type="ECO:0000256" key="6">
    <source>
        <dbReference type="ARBA" id="ARBA00022989"/>
    </source>
</evidence>
<comment type="subunit">
    <text evidence="9">Homodimer.</text>
</comment>
<dbReference type="Pfam" id="PF00571">
    <property type="entry name" value="CBS"/>
    <property type="match status" value="2"/>
</dbReference>
<feature type="transmembrane region" description="Helical" evidence="9">
    <location>
        <begin position="388"/>
        <end position="409"/>
    </location>
</feature>
<dbReference type="AlphaFoldDB" id="A0A8J7C333"/>
<feature type="transmembrane region" description="Helical" evidence="9">
    <location>
        <begin position="415"/>
        <end position="441"/>
    </location>
</feature>
<dbReference type="SMART" id="SM00116">
    <property type="entry name" value="CBS"/>
    <property type="match status" value="2"/>
</dbReference>
<reference evidence="11 12" key="1">
    <citation type="submission" date="2020-08" db="EMBL/GenBank/DDBJ databases">
        <title>Acidobacteriota in marine sediments use diverse sulfur dissimilation pathways.</title>
        <authorList>
            <person name="Wasmund K."/>
        </authorList>
    </citation>
    <scope>NUCLEOTIDE SEQUENCE [LARGE SCALE GENOMIC DNA]</scope>
    <source>
        <strain evidence="11">MAG AM3-A</strain>
    </source>
</reference>
<dbReference type="InterPro" id="IPR006667">
    <property type="entry name" value="SLC41_membr_dom"/>
</dbReference>
<evidence type="ECO:0000256" key="1">
    <source>
        <dbReference type="ARBA" id="ARBA00004141"/>
    </source>
</evidence>
<dbReference type="SMART" id="SM00924">
    <property type="entry name" value="MgtE_N"/>
    <property type="match status" value="1"/>
</dbReference>
<dbReference type="GO" id="GO:0046872">
    <property type="term" value="F:metal ion binding"/>
    <property type="evidence" value="ECO:0007669"/>
    <property type="project" value="UniProtKB-KW"/>
</dbReference>
<dbReference type="Gene3D" id="3.10.580.10">
    <property type="entry name" value="CBS-domain"/>
    <property type="match status" value="1"/>
</dbReference>
<evidence type="ECO:0000256" key="5">
    <source>
        <dbReference type="ARBA" id="ARBA00022842"/>
    </source>
</evidence>
<dbReference type="SUPFAM" id="SSF161093">
    <property type="entry name" value="MgtE membrane domain-like"/>
    <property type="match status" value="1"/>
</dbReference>
<sequence length="477" mass="51871">MTDREINAEVDIQDHEAGPEEMVSVDPLEEGLSDPVRDLEELVESGDFEALDRFISVLHPADLAVLFSLLSKGHWPQVVSRLSIARVSDLMAELPDHLRDDLAEHLKPDQLTEAIEEMASDDAADVLADLPEPLARDLIEALPEEDRLEVETLLKYPEDSAGGLMQVELVSVPETATVDQTIDAVRANAEEVSTFHFVYVIDDEQRLVGVLNLGALLLAPPDRPISELVKRNVHVVNPEVDQENVAQMFQRYDLVALPVVDDRGRLLGRILHDDAADVLEEEAEEDIMRMAGATTHEPELVYTDQVLKIAGVRLPWLLATLAGLTIPALLVWAFQISFPEMIALVPFIPVIGAMGGNVGSQSSTIVVRGFATGRVDFHNLGGFLFKELIISTLMGIACGVLSGVVAIVWHGDPMLSLTVAVSMVVAIIASALMGVLVPYFFRLVKIDPAIAAGPLVTTIDDIIAIGIYYVVALALIS</sequence>
<keyword evidence="7 9" id="KW-0472">Membrane</keyword>
<dbReference type="GO" id="GO:0005886">
    <property type="term" value="C:plasma membrane"/>
    <property type="evidence" value="ECO:0007669"/>
    <property type="project" value="UniProtKB-SubCell"/>
</dbReference>
<comment type="function">
    <text evidence="9">Acts as a magnesium transporter.</text>
</comment>
<comment type="caution">
    <text evidence="11">The sequence shown here is derived from an EMBL/GenBank/DDBJ whole genome shotgun (WGS) entry which is preliminary data.</text>
</comment>
<dbReference type="InterPro" id="IPR006669">
    <property type="entry name" value="MgtE_transporter"/>
</dbReference>
<dbReference type="NCBIfam" id="TIGR00400">
    <property type="entry name" value="mgtE"/>
    <property type="match status" value="1"/>
</dbReference>
<evidence type="ECO:0000256" key="7">
    <source>
        <dbReference type="ARBA" id="ARBA00023136"/>
    </source>
</evidence>
<keyword evidence="6 9" id="KW-1133">Transmembrane helix</keyword>
<keyword evidence="9" id="KW-1003">Cell membrane</keyword>
<evidence type="ECO:0000256" key="3">
    <source>
        <dbReference type="ARBA" id="ARBA00022448"/>
    </source>
</evidence>
<dbReference type="PANTHER" id="PTHR43773:SF1">
    <property type="entry name" value="MAGNESIUM TRANSPORTER MGTE"/>
    <property type="match status" value="1"/>
</dbReference>
<comment type="subcellular location">
    <subcellularLocation>
        <location evidence="9">Cell membrane</location>
        <topology evidence="9">Multi-pass membrane protein</topology>
    </subcellularLocation>
    <subcellularLocation>
        <location evidence="1">Membrane</location>
        <topology evidence="1">Multi-pass membrane protein</topology>
    </subcellularLocation>
</comment>
<evidence type="ECO:0000259" key="10">
    <source>
        <dbReference type="PROSITE" id="PS51371"/>
    </source>
</evidence>
<dbReference type="SUPFAM" id="SSF158791">
    <property type="entry name" value="MgtE N-terminal domain-like"/>
    <property type="match status" value="1"/>
</dbReference>
<dbReference type="CDD" id="cd04606">
    <property type="entry name" value="CBS_pair_Mg_transporter"/>
    <property type="match status" value="1"/>
</dbReference>
<dbReference type="InterPro" id="IPR000644">
    <property type="entry name" value="CBS_dom"/>
</dbReference>
<name>A0A8J7C333_9BACT</name>
<evidence type="ECO:0000256" key="9">
    <source>
        <dbReference type="RuleBase" id="RU362011"/>
    </source>
</evidence>
<proteinExistence type="inferred from homology"/>
<gene>
    <name evidence="11" type="primary">mgtE</name>
    <name evidence="11" type="ORF">IFJ97_01590</name>
</gene>
<keyword evidence="8" id="KW-0129">CBS domain</keyword>
<dbReference type="Pfam" id="PF01769">
    <property type="entry name" value="MgtE"/>
    <property type="match status" value="1"/>
</dbReference>
<protein>
    <recommendedName>
        <fullName evidence="9">Magnesium transporter MgtE</fullName>
    </recommendedName>
</protein>
<keyword evidence="9" id="KW-0479">Metal-binding</keyword>
<dbReference type="InterPro" id="IPR036739">
    <property type="entry name" value="SLC41_membr_dom_sf"/>
</dbReference>
<dbReference type="Gene3D" id="1.10.357.20">
    <property type="entry name" value="SLC41 divalent cation transporters, integral membrane domain"/>
    <property type="match status" value="1"/>
</dbReference>
<evidence type="ECO:0000313" key="12">
    <source>
        <dbReference type="Proteomes" id="UP000598633"/>
    </source>
</evidence>
<evidence type="ECO:0000256" key="4">
    <source>
        <dbReference type="ARBA" id="ARBA00022692"/>
    </source>
</evidence>
<keyword evidence="4 9" id="KW-0812">Transmembrane</keyword>
<dbReference type="InterPro" id="IPR038076">
    <property type="entry name" value="MgtE_N_sf"/>
</dbReference>
<feature type="domain" description="CBS" evidence="10">
    <location>
        <begin position="229"/>
        <end position="285"/>
    </location>
</feature>
<dbReference type="Gene3D" id="1.25.60.10">
    <property type="entry name" value="MgtE N-terminal domain-like"/>
    <property type="match status" value="1"/>
</dbReference>
<comment type="similarity">
    <text evidence="2 9">Belongs to the SLC41A transporter family.</text>
</comment>